<dbReference type="AlphaFoldDB" id="A0A4Z0V4R4"/>
<reference evidence="2 3" key="1">
    <citation type="submission" date="2019-02" db="EMBL/GenBank/DDBJ databases">
        <title>Isolation and identification of novel species under the genus Muribaculum.</title>
        <authorList>
            <person name="Miyake S."/>
            <person name="Ding Y."/>
            <person name="Low A."/>
            <person name="Soh M."/>
            <person name="Seedorf H."/>
        </authorList>
    </citation>
    <scope>NUCLEOTIDE SEQUENCE [LARGE SCALE GENOMIC DNA]</scope>
    <source>
        <strain evidence="2 3">TLL-A3</strain>
    </source>
</reference>
<evidence type="ECO:0000256" key="1">
    <source>
        <dbReference type="SAM" id="SignalP"/>
    </source>
</evidence>
<evidence type="ECO:0000313" key="2">
    <source>
        <dbReference type="EMBL" id="TGG40199.1"/>
    </source>
</evidence>
<evidence type="ECO:0000313" key="3">
    <source>
        <dbReference type="Proteomes" id="UP000297635"/>
    </source>
</evidence>
<dbReference type="Proteomes" id="UP000297635">
    <property type="component" value="Unassembled WGS sequence"/>
</dbReference>
<dbReference type="GeneID" id="82149265"/>
<feature type="signal peptide" evidence="1">
    <location>
        <begin position="1"/>
        <end position="20"/>
    </location>
</feature>
<accession>A0A4Z0V4R4</accession>
<sequence length="305" mass="33751">MKHIIAIISALCLGAAAADAQDYGSATLAERQIMYYEGTTTQQHEESKPLRPVHASYTIEAGSARLADTYLTPLKYRGWHTGVDYTRYQAMGFDPENWTMSLHAGIGIDRCENPAGNASMWSLMLNADWGMMRKFRPAQSLTLAAGGSTGLTAGCLYNDRNGNNPASAKGAWTINLTGYAAYQLRIGKLPVTLMYRPTLPVTGVFFAPDYGELYYEIYLGNDKGLVHGAWWGNYFSLDNLLTADLHLGSTNLRLGYRANIFSSKVNDTVTHIYNHSFVIGISGEWLSFNPRKPHSRKARSISPIF</sequence>
<dbReference type="EMBL" id="SJSA01000001">
    <property type="protein sequence ID" value="TGG40199.1"/>
    <property type="molecule type" value="Genomic_DNA"/>
</dbReference>
<gene>
    <name evidence="2" type="ORF">EZ315_05615</name>
</gene>
<keyword evidence="1" id="KW-0732">Signal</keyword>
<feature type="chain" id="PRO_5021379164" evidence="1">
    <location>
        <begin position="21"/>
        <end position="305"/>
    </location>
</feature>
<dbReference type="RefSeq" id="WP_135471212.1">
    <property type="nucleotide sequence ID" value="NZ_CASJDB010000004.1"/>
</dbReference>
<name>A0A4Z0V4R4_9BACT</name>
<protein>
    <submittedName>
        <fullName evidence="2">DUF3316 domain-containing protein</fullName>
    </submittedName>
</protein>
<organism evidence="2 3">
    <name type="scientific">Duncaniella freteri</name>
    <dbReference type="NCBI Taxonomy" id="2530391"/>
    <lineage>
        <taxon>Bacteria</taxon>
        <taxon>Pseudomonadati</taxon>
        <taxon>Bacteroidota</taxon>
        <taxon>Bacteroidia</taxon>
        <taxon>Bacteroidales</taxon>
        <taxon>Muribaculaceae</taxon>
        <taxon>Duncaniella</taxon>
    </lineage>
</organism>
<proteinExistence type="predicted"/>
<comment type="caution">
    <text evidence="2">The sequence shown here is derived from an EMBL/GenBank/DDBJ whole genome shotgun (WGS) entry which is preliminary data.</text>
</comment>
<keyword evidence="3" id="KW-1185">Reference proteome</keyword>